<keyword evidence="1" id="KW-0472">Membrane</keyword>
<evidence type="ECO:0000313" key="5">
    <source>
        <dbReference type="Proteomes" id="UP000318815"/>
    </source>
</evidence>
<keyword evidence="1" id="KW-1133">Transmembrane helix</keyword>
<dbReference type="Pfam" id="PF04773">
    <property type="entry name" value="FecR"/>
    <property type="match status" value="1"/>
</dbReference>
<dbReference type="Proteomes" id="UP000318815">
    <property type="component" value="Unassembled WGS sequence"/>
</dbReference>
<keyword evidence="5" id="KW-1185">Reference proteome</keyword>
<reference evidence="4 5" key="1">
    <citation type="submission" date="2019-08" db="EMBL/GenBank/DDBJ databases">
        <title>Whole genome sequencing of chitin degrading bacteria Chitinophaga pinensis YS16.</title>
        <authorList>
            <person name="Singh R.P."/>
            <person name="Manchanda G."/>
            <person name="Maurya I.K."/>
            <person name="Joshi N.K."/>
            <person name="Srivastava A.K."/>
        </authorList>
    </citation>
    <scope>NUCLEOTIDE SEQUENCE [LARGE SCALE GENOMIC DNA]</scope>
    <source>
        <strain evidence="4 5">YS-16</strain>
    </source>
</reference>
<gene>
    <name evidence="4" type="ORF">FEF09_29055</name>
</gene>
<dbReference type="Gene3D" id="2.60.120.1440">
    <property type="match status" value="1"/>
</dbReference>
<dbReference type="PANTHER" id="PTHR30273">
    <property type="entry name" value="PERIPLASMIC SIGNAL SENSOR AND SIGMA FACTOR ACTIVATOR FECR-RELATED"/>
    <property type="match status" value="1"/>
</dbReference>
<evidence type="ECO:0000259" key="2">
    <source>
        <dbReference type="Pfam" id="PF04773"/>
    </source>
</evidence>
<name>A0A5C6LK29_9BACT</name>
<dbReference type="InterPro" id="IPR012373">
    <property type="entry name" value="Ferrdict_sens_TM"/>
</dbReference>
<evidence type="ECO:0000256" key="1">
    <source>
        <dbReference type="SAM" id="Phobius"/>
    </source>
</evidence>
<dbReference type="InterPro" id="IPR006860">
    <property type="entry name" value="FecR"/>
</dbReference>
<dbReference type="AlphaFoldDB" id="A0A5C6LK29"/>
<dbReference type="Pfam" id="PF16344">
    <property type="entry name" value="FecR_C"/>
    <property type="match status" value="1"/>
</dbReference>
<feature type="transmembrane region" description="Helical" evidence="1">
    <location>
        <begin position="89"/>
        <end position="108"/>
    </location>
</feature>
<evidence type="ECO:0000259" key="3">
    <source>
        <dbReference type="Pfam" id="PF16344"/>
    </source>
</evidence>
<protein>
    <submittedName>
        <fullName evidence="4">DUF4974 domain-containing protein</fullName>
    </submittedName>
</protein>
<dbReference type="RefSeq" id="WP_146308323.1">
    <property type="nucleotide sequence ID" value="NZ_VOHS01000077.1"/>
</dbReference>
<dbReference type="OrthoDB" id="649666at2"/>
<feature type="domain" description="Protein FecR C-terminal" evidence="3">
    <location>
        <begin position="313"/>
        <end position="379"/>
    </location>
</feature>
<dbReference type="InterPro" id="IPR032508">
    <property type="entry name" value="FecR_C"/>
</dbReference>
<comment type="caution">
    <text evidence="4">The sequence shown here is derived from an EMBL/GenBank/DDBJ whole genome shotgun (WGS) entry which is preliminary data.</text>
</comment>
<feature type="domain" description="FecR protein" evidence="2">
    <location>
        <begin position="179"/>
        <end position="274"/>
    </location>
</feature>
<dbReference type="Gene3D" id="3.55.50.30">
    <property type="match status" value="1"/>
</dbReference>
<accession>A0A5C6LK29</accession>
<keyword evidence="1" id="KW-0812">Transmembrane</keyword>
<organism evidence="4 5">
    <name type="scientific">Chitinophaga pinensis</name>
    <dbReference type="NCBI Taxonomy" id="79329"/>
    <lineage>
        <taxon>Bacteria</taxon>
        <taxon>Pseudomonadati</taxon>
        <taxon>Bacteroidota</taxon>
        <taxon>Chitinophagia</taxon>
        <taxon>Chitinophagales</taxon>
        <taxon>Chitinophagaceae</taxon>
        <taxon>Chitinophaga</taxon>
    </lineage>
</organism>
<dbReference type="PANTHER" id="PTHR30273:SF2">
    <property type="entry name" value="PROTEIN FECR"/>
    <property type="match status" value="1"/>
</dbReference>
<dbReference type="PIRSF" id="PIRSF018266">
    <property type="entry name" value="FecR"/>
    <property type="match status" value="1"/>
</dbReference>
<dbReference type="EMBL" id="VOHS01000077">
    <property type="protein sequence ID" value="TWV91099.1"/>
    <property type="molecule type" value="Genomic_DNA"/>
</dbReference>
<evidence type="ECO:0000313" key="4">
    <source>
        <dbReference type="EMBL" id="TWV91099.1"/>
    </source>
</evidence>
<dbReference type="GO" id="GO:0016989">
    <property type="term" value="F:sigma factor antagonist activity"/>
    <property type="evidence" value="ECO:0007669"/>
    <property type="project" value="TreeGrafter"/>
</dbReference>
<sequence>MNDAAIKELLDKYLTETLTADEVLQFRQLLEDEAQMQVLDAQLKELFDFQLQQEYSLPEIDQRIEQHVMSAIHHELPKPLYRRMPVRQWMAASAVILLLILAGGGYYLSTRQLPTQNVKVLADIQPGRNGAMLTLADGKTIVLDSLRNGTVALQGGQVVQVQNGALLYNGEGNEVVYNTVSTPNGRQYRLVLPDGTKVWLNAGSSIHYPLLFRGDKRSVEISGEAYFEVAADAAMPFVVTIDKKELIEVLGTSFNIKAYKEENGIAATLLEGRIRVAKNMLLQPGQQAVLRDGTTMVNNPDPEKVIAWKNNLFDFDDSDLNEVMHQIARWYDIEVVYAGYQPNIQFTGKISRNMTLKNLLNTLAVSGVKCQLEDRKLIVFP</sequence>
<proteinExistence type="predicted"/>